<sequence length="180" mass="20042">MADNPSSGPTPPRSSYWYDGEAAVVEMLAALRAFRRADQEMRRRMSADMDMNVTDMQALQFIIAAEGQGRTVAPRDLAAHLRISTASTTKLLDRLTASGHLERTPHPTDRRSLIVVPTEHAHREVRDRLARMHERMREIARAVPEPARPAVVTFLRDMARELDEAGSPAPLTPRPPTSGS</sequence>
<dbReference type="GO" id="GO:0003700">
    <property type="term" value="F:DNA-binding transcription factor activity"/>
    <property type="evidence" value="ECO:0007669"/>
    <property type="project" value="InterPro"/>
</dbReference>
<dbReference type="GO" id="GO:0006950">
    <property type="term" value="P:response to stress"/>
    <property type="evidence" value="ECO:0007669"/>
    <property type="project" value="TreeGrafter"/>
</dbReference>
<protein>
    <submittedName>
        <fullName evidence="3">DNA-binding MarR family transcriptional regulator</fullName>
    </submittedName>
</protein>
<dbReference type="SMART" id="SM00347">
    <property type="entry name" value="HTH_MARR"/>
    <property type="match status" value="1"/>
</dbReference>
<keyword evidence="3" id="KW-0238">DNA-binding</keyword>
<dbReference type="AlphaFoldDB" id="A0A2A9EJ72"/>
<dbReference type="InterPro" id="IPR036388">
    <property type="entry name" value="WH-like_DNA-bd_sf"/>
</dbReference>
<dbReference type="Proteomes" id="UP000222106">
    <property type="component" value="Unassembled WGS sequence"/>
</dbReference>
<evidence type="ECO:0000256" key="1">
    <source>
        <dbReference type="SAM" id="MobiDB-lite"/>
    </source>
</evidence>
<dbReference type="InterPro" id="IPR036390">
    <property type="entry name" value="WH_DNA-bd_sf"/>
</dbReference>
<dbReference type="PROSITE" id="PS50995">
    <property type="entry name" value="HTH_MARR_2"/>
    <property type="match status" value="1"/>
</dbReference>
<comment type="caution">
    <text evidence="3">The sequence shown here is derived from an EMBL/GenBank/DDBJ whole genome shotgun (WGS) entry which is preliminary data.</text>
</comment>
<dbReference type="EMBL" id="PDJI01000004">
    <property type="protein sequence ID" value="PFG39127.1"/>
    <property type="molecule type" value="Genomic_DNA"/>
</dbReference>
<dbReference type="SUPFAM" id="SSF46785">
    <property type="entry name" value="Winged helix' DNA-binding domain"/>
    <property type="match status" value="1"/>
</dbReference>
<organism evidence="3 4">
    <name type="scientific">Georgenia soli</name>
    <dbReference type="NCBI Taxonomy" id="638953"/>
    <lineage>
        <taxon>Bacteria</taxon>
        <taxon>Bacillati</taxon>
        <taxon>Actinomycetota</taxon>
        <taxon>Actinomycetes</taxon>
        <taxon>Micrococcales</taxon>
        <taxon>Bogoriellaceae</taxon>
        <taxon>Georgenia</taxon>
    </lineage>
</organism>
<gene>
    <name evidence="3" type="ORF">ATJ97_1622</name>
</gene>
<dbReference type="PANTHER" id="PTHR33164:SF43">
    <property type="entry name" value="HTH-TYPE TRANSCRIPTIONAL REPRESSOR YETL"/>
    <property type="match status" value="1"/>
</dbReference>
<dbReference type="RefSeq" id="WP_098483287.1">
    <property type="nucleotide sequence ID" value="NZ_PDJI01000004.1"/>
</dbReference>
<dbReference type="GO" id="GO:0003677">
    <property type="term" value="F:DNA binding"/>
    <property type="evidence" value="ECO:0007669"/>
    <property type="project" value="UniProtKB-KW"/>
</dbReference>
<evidence type="ECO:0000313" key="4">
    <source>
        <dbReference type="Proteomes" id="UP000222106"/>
    </source>
</evidence>
<evidence type="ECO:0000313" key="3">
    <source>
        <dbReference type="EMBL" id="PFG39127.1"/>
    </source>
</evidence>
<proteinExistence type="predicted"/>
<evidence type="ECO:0000259" key="2">
    <source>
        <dbReference type="PROSITE" id="PS50995"/>
    </source>
</evidence>
<feature type="domain" description="HTH marR-type" evidence="2">
    <location>
        <begin position="24"/>
        <end position="160"/>
    </location>
</feature>
<dbReference type="InterPro" id="IPR039422">
    <property type="entry name" value="MarR/SlyA-like"/>
</dbReference>
<keyword evidence="4" id="KW-1185">Reference proteome</keyword>
<dbReference type="Pfam" id="PF12802">
    <property type="entry name" value="MarR_2"/>
    <property type="match status" value="1"/>
</dbReference>
<reference evidence="3 4" key="1">
    <citation type="submission" date="2017-10" db="EMBL/GenBank/DDBJ databases">
        <title>Sequencing the genomes of 1000 actinobacteria strains.</title>
        <authorList>
            <person name="Klenk H.-P."/>
        </authorList>
    </citation>
    <scope>NUCLEOTIDE SEQUENCE [LARGE SCALE GENOMIC DNA]</scope>
    <source>
        <strain evidence="3 4">DSM 21838</strain>
    </source>
</reference>
<feature type="region of interest" description="Disordered" evidence="1">
    <location>
        <begin position="159"/>
        <end position="180"/>
    </location>
</feature>
<dbReference type="PANTHER" id="PTHR33164">
    <property type="entry name" value="TRANSCRIPTIONAL REGULATOR, MARR FAMILY"/>
    <property type="match status" value="1"/>
</dbReference>
<dbReference type="Gene3D" id="1.10.10.10">
    <property type="entry name" value="Winged helix-like DNA-binding domain superfamily/Winged helix DNA-binding domain"/>
    <property type="match status" value="1"/>
</dbReference>
<dbReference type="InterPro" id="IPR000835">
    <property type="entry name" value="HTH_MarR-typ"/>
</dbReference>
<dbReference type="OrthoDB" id="162531at2"/>
<feature type="compositionally biased region" description="Pro residues" evidence="1">
    <location>
        <begin position="170"/>
        <end position="180"/>
    </location>
</feature>
<accession>A0A2A9EJ72</accession>
<name>A0A2A9EJ72_9MICO</name>